<feature type="transmembrane region" description="Helical" evidence="1">
    <location>
        <begin position="89"/>
        <end position="110"/>
    </location>
</feature>
<reference evidence="2 3" key="1">
    <citation type="submission" date="2018-10" db="EMBL/GenBank/DDBJ databases">
        <title>Bacillus Keqinensis sp. nov., a moderately halophilic bacterium isolated from a saline-alkaline lake.</title>
        <authorList>
            <person name="Wang H."/>
        </authorList>
    </citation>
    <scope>NUCLEOTIDE SEQUENCE [LARGE SCALE GENOMIC DNA]</scope>
    <source>
        <strain evidence="2 3">KQ-3</strain>
    </source>
</reference>
<dbReference type="OrthoDB" id="2877548at2"/>
<dbReference type="AlphaFoldDB" id="A0A3M7TPR2"/>
<evidence type="ECO:0000313" key="2">
    <source>
        <dbReference type="EMBL" id="RNA67007.1"/>
    </source>
</evidence>
<dbReference type="EMBL" id="RHIB01000003">
    <property type="protein sequence ID" value="RNA67007.1"/>
    <property type="molecule type" value="Genomic_DNA"/>
</dbReference>
<accession>A0A3M7TPR2</accession>
<feature type="transmembrane region" description="Helical" evidence="1">
    <location>
        <begin position="28"/>
        <end position="52"/>
    </location>
</feature>
<dbReference type="RefSeq" id="WP_122901016.1">
    <property type="nucleotide sequence ID" value="NZ_RHIB01000003.1"/>
</dbReference>
<proteinExistence type="predicted"/>
<sequence length="127" mass="14128">MTEEPEKRGLLKAVIHKHKGRDTILKHAALIGLIIQITYIFFTMAVDFLFLIERTALTAYQFGISMMVTAILTTILGTIGAFSGNRPVMSGWVTALGILMGAWFIFAYLLPEAGIPPVIPWLYPDMK</sequence>
<dbReference type="Proteomes" id="UP000278746">
    <property type="component" value="Unassembled WGS sequence"/>
</dbReference>
<comment type="caution">
    <text evidence="2">The sequence shown here is derived from an EMBL/GenBank/DDBJ whole genome shotgun (WGS) entry which is preliminary data.</text>
</comment>
<evidence type="ECO:0000256" key="1">
    <source>
        <dbReference type="SAM" id="Phobius"/>
    </source>
</evidence>
<keyword evidence="3" id="KW-1185">Reference proteome</keyword>
<organism evidence="2 3">
    <name type="scientific">Alteribacter keqinensis</name>
    <dbReference type="NCBI Taxonomy" id="2483800"/>
    <lineage>
        <taxon>Bacteria</taxon>
        <taxon>Bacillati</taxon>
        <taxon>Bacillota</taxon>
        <taxon>Bacilli</taxon>
        <taxon>Bacillales</taxon>
        <taxon>Bacillaceae</taxon>
        <taxon>Alteribacter</taxon>
    </lineage>
</organism>
<name>A0A3M7TPR2_9BACI</name>
<keyword evidence="1" id="KW-1133">Transmembrane helix</keyword>
<protein>
    <submittedName>
        <fullName evidence="2">Uncharacterized protein</fullName>
    </submittedName>
</protein>
<gene>
    <name evidence="2" type="ORF">EBO34_17605</name>
</gene>
<evidence type="ECO:0000313" key="3">
    <source>
        <dbReference type="Proteomes" id="UP000278746"/>
    </source>
</evidence>
<keyword evidence="1" id="KW-0812">Transmembrane</keyword>
<feature type="transmembrane region" description="Helical" evidence="1">
    <location>
        <begin position="58"/>
        <end position="82"/>
    </location>
</feature>
<keyword evidence="1" id="KW-0472">Membrane</keyword>